<proteinExistence type="predicted"/>
<feature type="compositionally biased region" description="Polar residues" evidence="1">
    <location>
        <begin position="112"/>
        <end position="122"/>
    </location>
</feature>
<accession>A0A061A7G7</accession>
<gene>
    <name evidence="2" type="ORF">GSONMT00059009001</name>
</gene>
<feature type="compositionally biased region" description="Polar residues" evidence="1">
    <location>
        <begin position="93"/>
        <end position="105"/>
    </location>
</feature>
<evidence type="ECO:0000256" key="1">
    <source>
        <dbReference type="SAM" id="MobiDB-lite"/>
    </source>
</evidence>
<name>A0A061A7G7_ONCMY</name>
<dbReference type="Proteomes" id="UP000193380">
    <property type="component" value="Unassembled WGS sequence"/>
</dbReference>
<organism evidence="2 3">
    <name type="scientific">Oncorhynchus mykiss</name>
    <name type="common">Rainbow trout</name>
    <name type="synonym">Salmo gairdneri</name>
    <dbReference type="NCBI Taxonomy" id="8022"/>
    <lineage>
        <taxon>Eukaryota</taxon>
        <taxon>Metazoa</taxon>
        <taxon>Chordata</taxon>
        <taxon>Craniata</taxon>
        <taxon>Vertebrata</taxon>
        <taxon>Euteleostomi</taxon>
        <taxon>Actinopterygii</taxon>
        <taxon>Neopterygii</taxon>
        <taxon>Teleostei</taxon>
        <taxon>Protacanthopterygii</taxon>
        <taxon>Salmoniformes</taxon>
        <taxon>Salmonidae</taxon>
        <taxon>Salmoninae</taxon>
        <taxon>Oncorhynchus</taxon>
    </lineage>
</organism>
<feature type="region of interest" description="Disordered" evidence="1">
    <location>
        <begin position="93"/>
        <end position="127"/>
    </location>
</feature>
<feature type="compositionally biased region" description="Polar residues" evidence="1">
    <location>
        <begin position="51"/>
        <end position="66"/>
    </location>
</feature>
<sequence length="201" mass="21457">MPSNCSRCTHNIQENDRLTARIAVLQAQLQTQSLRKGNFSVGKDETASVPPVSTDSSINPLAQSPQPDNFLTVSGRKCCRNAQPVSLIQPTETFNRFSPLSSGSESEAEPSLVSTPPVTGSETPKLPTISSDKLKTMVIGDYITCSIRHKTNHPAIIHCLPGSRATNVKANLKMVLAKAKTGECIESIGILLSTSAPTMLG</sequence>
<dbReference type="EMBL" id="FR982302">
    <property type="protein sequence ID" value="CDR19034.1"/>
    <property type="molecule type" value="Genomic_DNA"/>
</dbReference>
<evidence type="ECO:0000313" key="2">
    <source>
        <dbReference type="EMBL" id="CDR19034.1"/>
    </source>
</evidence>
<dbReference type="Gene3D" id="3.40.50.12690">
    <property type="match status" value="1"/>
</dbReference>
<evidence type="ECO:0000313" key="3">
    <source>
        <dbReference type="Proteomes" id="UP000193380"/>
    </source>
</evidence>
<reference evidence="2" key="1">
    <citation type="journal article" date="2014" name="Nat. Commun.">
        <title>The rainbow trout genome provides novel insights into evolution after whole-genome duplication in vertebrates.</title>
        <authorList>
            <person name="Berthelot C."/>
            <person name="Brunet F."/>
            <person name="Chalopin D."/>
            <person name="Juanchich A."/>
            <person name="Bernard M."/>
            <person name="Noel B."/>
            <person name="Bento P."/>
            <person name="Da Silva C."/>
            <person name="Labadie K."/>
            <person name="Alberti A."/>
            <person name="Aury J.M."/>
            <person name="Louis A."/>
            <person name="Dehais P."/>
            <person name="Bardou P."/>
            <person name="Montfort J."/>
            <person name="Klopp C."/>
            <person name="Cabau C."/>
            <person name="Gaspin C."/>
            <person name="Thorgaard G.H."/>
            <person name="Boussaha M."/>
            <person name="Quillet E."/>
            <person name="Guyomard R."/>
            <person name="Galiana D."/>
            <person name="Bobe J."/>
            <person name="Volff J.N."/>
            <person name="Genet C."/>
            <person name="Wincker P."/>
            <person name="Jaillon O."/>
            <person name="Roest Crollius H."/>
            <person name="Guiguen Y."/>
        </authorList>
    </citation>
    <scope>NUCLEOTIDE SEQUENCE [LARGE SCALE GENOMIC DNA]</scope>
</reference>
<dbReference type="AlphaFoldDB" id="A0A061A7G7"/>
<protein>
    <submittedName>
        <fullName evidence="2">Uncharacterized protein</fullName>
    </submittedName>
</protein>
<reference evidence="2" key="2">
    <citation type="submission" date="2014-03" db="EMBL/GenBank/DDBJ databases">
        <authorList>
            <person name="Genoscope - CEA"/>
        </authorList>
    </citation>
    <scope>NUCLEOTIDE SEQUENCE</scope>
</reference>
<dbReference type="PaxDb" id="8022-A0A061A7G7"/>
<dbReference type="STRING" id="8022.A0A061A7G7"/>
<feature type="region of interest" description="Disordered" evidence="1">
    <location>
        <begin position="41"/>
        <end position="66"/>
    </location>
</feature>